<organism evidence="1 2">
    <name type="scientific">Rhizobium loti</name>
    <name type="common">Mesorhizobium loti</name>
    <dbReference type="NCBI Taxonomy" id="381"/>
    <lineage>
        <taxon>Bacteria</taxon>
        <taxon>Pseudomonadati</taxon>
        <taxon>Pseudomonadota</taxon>
        <taxon>Alphaproteobacteria</taxon>
        <taxon>Hyphomicrobiales</taxon>
        <taxon>Phyllobacteriaceae</taxon>
        <taxon>Mesorhizobium</taxon>
    </lineage>
</organism>
<proteinExistence type="predicted"/>
<protein>
    <submittedName>
        <fullName evidence="1">Uncharacterized protein</fullName>
    </submittedName>
</protein>
<reference evidence="1 2" key="1">
    <citation type="submission" date="2018-05" db="EMBL/GenBank/DDBJ databases">
        <title>Genomic Encyclopedia of Type Strains, Phase IV (KMG-IV): sequencing the most valuable type-strain genomes for metagenomic binning, comparative biology and taxonomic classification.</title>
        <authorList>
            <person name="Goeker M."/>
        </authorList>
    </citation>
    <scope>NUCLEOTIDE SEQUENCE [LARGE SCALE GENOMIC DNA]</scope>
    <source>
        <strain evidence="1 2">DSM 2626</strain>
    </source>
</reference>
<dbReference type="Proteomes" id="UP000245631">
    <property type="component" value="Unassembled WGS sequence"/>
</dbReference>
<dbReference type="GeneID" id="61054908"/>
<gene>
    <name evidence="1" type="ORF">C8D77_111134</name>
</gene>
<dbReference type="AlphaFoldDB" id="A0A8E2W868"/>
<accession>A0A8E2W868</accession>
<evidence type="ECO:0000313" key="2">
    <source>
        <dbReference type="Proteomes" id="UP000245631"/>
    </source>
</evidence>
<evidence type="ECO:0000313" key="1">
    <source>
        <dbReference type="EMBL" id="PWJ88411.1"/>
    </source>
</evidence>
<dbReference type="RefSeq" id="WP_170136839.1">
    <property type="nucleotide sequence ID" value="NZ_QGGH01000011.1"/>
</dbReference>
<comment type="caution">
    <text evidence="1">The sequence shown here is derived from an EMBL/GenBank/DDBJ whole genome shotgun (WGS) entry which is preliminary data.</text>
</comment>
<dbReference type="EMBL" id="QGGH01000011">
    <property type="protein sequence ID" value="PWJ88411.1"/>
    <property type="molecule type" value="Genomic_DNA"/>
</dbReference>
<sequence length="115" mass="12759">MTAERKRFLFLQWVLAIAASVLFLNTLFGGKAHSHDAPTGWSYPQNCCSGIDCREVPDADIIEGARGYEIRNTHELIPMTDPKVKMSPDGRFHLCTVGGLDDSRTICLFAPSRGF</sequence>
<name>A0A8E2W868_RHILI</name>